<dbReference type="GO" id="GO:0003677">
    <property type="term" value="F:DNA binding"/>
    <property type="evidence" value="ECO:0007669"/>
    <property type="project" value="UniProtKB-UniRule"/>
</dbReference>
<dbReference type="eggNOG" id="COG1309">
    <property type="taxonomic scope" value="Bacteria"/>
</dbReference>
<dbReference type="EMBL" id="FONA01000007">
    <property type="protein sequence ID" value="SFE16048.1"/>
    <property type="molecule type" value="Genomic_DNA"/>
</dbReference>
<dbReference type="OrthoDB" id="9789566at2"/>
<feature type="DNA-binding region" description="H-T-H motif" evidence="2">
    <location>
        <begin position="36"/>
        <end position="55"/>
    </location>
</feature>
<evidence type="ECO:0000259" key="3">
    <source>
        <dbReference type="PROSITE" id="PS50977"/>
    </source>
</evidence>
<gene>
    <name evidence="4" type="ORF">SAMN05444380_107119</name>
</gene>
<dbReference type="AlphaFoldDB" id="A0A1I1YAL9"/>
<dbReference type="SUPFAM" id="SSF48498">
    <property type="entry name" value="Tetracyclin repressor-like, C-terminal domain"/>
    <property type="match status" value="1"/>
</dbReference>
<protein>
    <submittedName>
        <fullName evidence="4">Transcriptional regulator, TetR family</fullName>
    </submittedName>
</protein>
<feature type="domain" description="HTH tetR-type" evidence="3">
    <location>
        <begin position="13"/>
        <end position="73"/>
    </location>
</feature>
<dbReference type="Gene3D" id="1.10.10.60">
    <property type="entry name" value="Homeodomain-like"/>
    <property type="match status" value="1"/>
</dbReference>
<dbReference type="Proteomes" id="UP000181976">
    <property type="component" value="Unassembled WGS sequence"/>
</dbReference>
<keyword evidence="5" id="KW-1185">Reference proteome</keyword>
<sequence>MSSIFNSFISGQDTVRNLILRSARDLFAQYGYRKTTMEDIAVALRKGKSSLYYYFKNKEEIFQAVIELESEILENRLWEVVKSEYPPKQKFNDYVIIRMETLRELKNFQRAMRDESYRSYLFLDEIREKSEVSEKQMLKTILEEGVSAGQFDIKNLRLAAIGISTALRGLELPLLRGIDNFDDFRLQLDNILNILFYGILKR</sequence>
<dbReference type="FunCoup" id="A0A1I1YAL9">
    <property type="interactions" value="112"/>
</dbReference>
<proteinExistence type="predicted"/>
<dbReference type="STRING" id="385682.SAMN05444380_107119"/>
<dbReference type="Pfam" id="PF00440">
    <property type="entry name" value="TetR_N"/>
    <property type="match status" value="1"/>
</dbReference>
<evidence type="ECO:0000256" key="2">
    <source>
        <dbReference type="PROSITE-ProRule" id="PRU00335"/>
    </source>
</evidence>
<name>A0A1I1YAL9_9BACT</name>
<evidence type="ECO:0000313" key="5">
    <source>
        <dbReference type="Proteomes" id="UP000181976"/>
    </source>
</evidence>
<dbReference type="SUPFAM" id="SSF46689">
    <property type="entry name" value="Homeodomain-like"/>
    <property type="match status" value="1"/>
</dbReference>
<dbReference type="RefSeq" id="WP_010526167.1">
    <property type="nucleotide sequence ID" value="NZ_AFSL01000005.1"/>
</dbReference>
<dbReference type="InterPro" id="IPR001647">
    <property type="entry name" value="HTH_TetR"/>
</dbReference>
<dbReference type="PANTHER" id="PTHR43479">
    <property type="entry name" value="ACREF/ENVCD OPERON REPRESSOR-RELATED"/>
    <property type="match status" value="1"/>
</dbReference>
<dbReference type="PRINTS" id="PR00455">
    <property type="entry name" value="HTHTETR"/>
</dbReference>
<evidence type="ECO:0000256" key="1">
    <source>
        <dbReference type="ARBA" id="ARBA00023125"/>
    </source>
</evidence>
<reference evidence="4 5" key="1">
    <citation type="submission" date="2016-10" db="EMBL/GenBank/DDBJ databases">
        <authorList>
            <person name="de Groot N.N."/>
        </authorList>
    </citation>
    <scope>NUCLEOTIDE SEQUENCE [LARGE SCALE GENOMIC DNA]</scope>
    <source>
        <strain evidence="4 5">DSM 19012</strain>
    </source>
</reference>
<dbReference type="Gene3D" id="1.10.357.10">
    <property type="entry name" value="Tetracycline Repressor, domain 2"/>
    <property type="match status" value="1"/>
</dbReference>
<dbReference type="InterPro" id="IPR050624">
    <property type="entry name" value="HTH-type_Tx_Regulator"/>
</dbReference>
<evidence type="ECO:0000313" key="4">
    <source>
        <dbReference type="EMBL" id="SFE16048.1"/>
    </source>
</evidence>
<accession>A0A1I1YAL9</accession>
<dbReference type="InParanoid" id="A0A1I1YAL9"/>
<dbReference type="PANTHER" id="PTHR43479:SF11">
    <property type="entry name" value="ACREF_ENVCD OPERON REPRESSOR-RELATED"/>
    <property type="match status" value="1"/>
</dbReference>
<dbReference type="PROSITE" id="PS50977">
    <property type="entry name" value="HTH_TETR_2"/>
    <property type="match status" value="1"/>
</dbReference>
<dbReference type="InterPro" id="IPR009057">
    <property type="entry name" value="Homeodomain-like_sf"/>
</dbReference>
<dbReference type="InterPro" id="IPR036271">
    <property type="entry name" value="Tet_transcr_reg_TetR-rel_C_sf"/>
</dbReference>
<organism evidence="4 5">
    <name type="scientific">Thermophagus xiamenensis</name>
    <dbReference type="NCBI Taxonomy" id="385682"/>
    <lineage>
        <taxon>Bacteria</taxon>
        <taxon>Pseudomonadati</taxon>
        <taxon>Bacteroidota</taxon>
        <taxon>Bacteroidia</taxon>
        <taxon>Marinilabiliales</taxon>
        <taxon>Marinilabiliaceae</taxon>
        <taxon>Thermophagus</taxon>
    </lineage>
</organism>
<keyword evidence="1 2" id="KW-0238">DNA-binding</keyword>